<reference evidence="1 2" key="1">
    <citation type="submission" date="2018-01" db="EMBL/GenBank/DDBJ databases">
        <title>Bacillus asahii Genome sequencing and assembly.</title>
        <authorList>
            <person name="Jiang H."/>
            <person name="Feng Y."/>
            <person name="Zhao F."/>
            <person name="Lin X."/>
        </authorList>
    </citation>
    <scope>NUCLEOTIDE SEQUENCE [LARGE SCALE GENOMIC DNA]</scope>
    <source>
        <strain evidence="1 2">OM18</strain>
        <plasmid evidence="2">pom18</plasmid>
    </source>
</reference>
<name>A0A3T0KZF9_9BACI</name>
<evidence type="ECO:0000313" key="1">
    <source>
        <dbReference type="EMBL" id="AZV45663.1"/>
    </source>
</evidence>
<dbReference type="AlphaFoldDB" id="A0A3T0KZF9"/>
<dbReference type="RefSeq" id="WP_127762718.1">
    <property type="nucleotide sequence ID" value="NZ_CP026096.1"/>
</dbReference>
<sequence>MGKYSQFDFLAEELSLIGEKDLLSKIIYKMTKTSSVILTIEVPLSLYLRAEVFCEDITELSEMKFNQEDLMNLLFNDFMLFAKKKPEPLTIFRLLTSLERESEGISNLKQQQGGNVFKLIHQKREQKMQLLQLRFRRKAALRGEILLADMEEVQPEHGYTLEKVLTLLYCDFVDKLRKGNISAAIDSIISSLIGPE</sequence>
<accession>A0A3T0KZF9</accession>
<dbReference type="EMBL" id="CP026096">
    <property type="protein sequence ID" value="AZV45663.1"/>
    <property type="molecule type" value="Genomic_DNA"/>
</dbReference>
<organism evidence="1 2">
    <name type="scientific">Peribacillus asahii</name>
    <dbReference type="NCBI Taxonomy" id="228899"/>
    <lineage>
        <taxon>Bacteria</taxon>
        <taxon>Bacillati</taxon>
        <taxon>Bacillota</taxon>
        <taxon>Bacilli</taxon>
        <taxon>Bacillales</taxon>
        <taxon>Bacillaceae</taxon>
        <taxon>Peribacillus</taxon>
    </lineage>
</organism>
<proteinExistence type="predicted"/>
<geneLocation type="plasmid" evidence="2">
    <name>pom18</name>
</geneLocation>
<keyword evidence="1" id="KW-0614">Plasmid</keyword>
<dbReference type="OrthoDB" id="2691320at2"/>
<gene>
    <name evidence="1" type="ORF">BAOM_p010</name>
</gene>
<protein>
    <submittedName>
        <fullName evidence="1">Uncharacterized protein</fullName>
    </submittedName>
</protein>
<dbReference type="KEGG" id="pasa:BAOM_p010"/>
<dbReference type="Proteomes" id="UP000283095">
    <property type="component" value="Plasmid pOM18"/>
</dbReference>
<evidence type="ECO:0000313" key="2">
    <source>
        <dbReference type="Proteomes" id="UP000283095"/>
    </source>
</evidence>